<evidence type="ECO:0000313" key="7">
    <source>
        <dbReference type="EMBL" id="RTQ51727.1"/>
    </source>
</evidence>
<dbReference type="EMBL" id="RXOF01000003">
    <property type="protein sequence ID" value="RTQ51727.1"/>
    <property type="molecule type" value="Genomic_DNA"/>
</dbReference>
<accession>A0A431U6T3</accession>
<proteinExistence type="predicted"/>
<evidence type="ECO:0000256" key="6">
    <source>
        <dbReference type="SAM" id="Phobius"/>
    </source>
</evidence>
<dbReference type="PANTHER" id="PTHR13628">
    <property type="entry name" value="TRANSMEMBRANE PROTEIN 267"/>
    <property type="match status" value="1"/>
</dbReference>
<protein>
    <recommendedName>
        <fullName evidence="9">Metal-dependent hydrolase</fullName>
    </recommendedName>
</protein>
<dbReference type="AlphaFoldDB" id="A0A431U6T3"/>
<feature type="compositionally biased region" description="Basic and acidic residues" evidence="5">
    <location>
        <begin position="11"/>
        <end position="21"/>
    </location>
</feature>
<organism evidence="7 8">
    <name type="scientific">Hymenobacter gummosus</name>
    <dbReference type="NCBI Taxonomy" id="1776032"/>
    <lineage>
        <taxon>Bacteria</taxon>
        <taxon>Pseudomonadati</taxon>
        <taxon>Bacteroidota</taxon>
        <taxon>Cytophagia</taxon>
        <taxon>Cytophagales</taxon>
        <taxon>Hymenobacteraceae</taxon>
        <taxon>Hymenobacter</taxon>
    </lineage>
</organism>
<evidence type="ECO:0000256" key="2">
    <source>
        <dbReference type="ARBA" id="ARBA00022692"/>
    </source>
</evidence>
<evidence type="ECO:0000256" key="4">
    <source>
        <dbReference type="ARBA" id="ARBA00023136"/>
    </source>
</evidence>
<feature type="region of interest" description="Disordered" evidence="5">
    <location>
        <begin position="1"/>
        <end position="30"/>
    </location>
</feature>
<dbReference type="Proteomes" id="UP000282184">
    <property type="component" value="Unassembled WGS sequence"/>
</dbReference>
<evidence type="ECO:0000256" key="3">
    <source>
        <dbReference type="ARBA" id="ARBA00022989"/>
    </source>
</evidence>
<evidence type="ECO:0000313" key="8">
    <source>
        <dbReference type="Proteomes" id="UP000282184"/>
    </source>
</evidence>
<feature type="transmembrane region" description="Helical" evidence="6">
    <location>
        <begin position="149"/>
        <end position="167"/>
    </location>
</feature>
<feature type="transmembrane region" description="Helical" evidence="6">
    <location>
        <begin position="174"/>
        <end position="192"/>
    </location>
</feature>
<dbReference type="PANTHER" id="PTHR13628:SF1">
    <property type="entry name" value="TRANSMEMBRANE PROTEIN 267"/>
    <property type="match status" value="1"/>
</dbReference>
<name>A0A431U6T3_9BACT</name>
<sequence>MQHGPGAGPDQPEKILPDSGRRPHRGAVAAASAKNVAASPHVLSADLAPPSFAPVRLGPAAARLGPHPARPLLRRAAAAGRPWLIALSDPAVHALVAVVLVLPLCLLGRIGWWLALFTVAPAVLIDLDHAVAAGSLHPARMISLAARPLSHSLLFALGAGGLLAALWRTRSRRYPLGLLWYLFGLSLASHVLRDAADGNETTPWAWPAASPAWPAGLFFGLFFALSLLHLLLAARRPGPAAVLRPE</sequence>
<evidence type="ECO:0000256" key="1">
    <source>
        <dbReference type="ARBA" id="ARBA00004141"/>
    </source>
</evidence>
<feature type="transmembrane region" description="Helical" evidence="6">
    <location>
        <begin position="91"/>
        <end position="114"/>
    </location>
</feature>
<comment type="subcellular location">
    <subcellularLocation>
        <location evidence="1">Membrane</location>
        <topology evidence="1">Multi-pass membrane protein</topology>
    </subcellularLocation>
</comment>
<dbReference type="InterPro" id="IPR007404">
    <property type="entry name" value="YdjM-like"/>
</dbReference>
<dbReference type="Pfam" id="PF04307">
    <property type="entry name" value="YdjM"/>
    <property type="match status" value="1"/>
</dbReference>
<keyword evidence="2 6" id="KW-0812">Transmembrane</keyword>
<keyword evidence="3 6" id="KW-1133">Transmembrane helix</keyword>
<dbReference type="GO" id="GO:0016020">
    <property type="term" value="C:membrane"/>
    <property type="evidence" value="ECO:0007669"/>
    <property type="project" value="UniProtKB-SubCell"/>
</dbReference>
<comment type="caution">
    <text evidence="7">The sequence shown here is derived from an EMBL/GenBank/DDBJ whole genome shotgun (WGS) entry which is preliminary data.</text>
</comment>
<keyword evidence="8" id="KW-1185">Reference proteome</keyword>
<evidence type="ECO:0000256" key="5">
    <source>
        <dbReference type="SAM" id="MobiDB-lite"/>
    </source>
</evidence>
<feature type="transmembrane region" description="Helical" evidence="6">
    <location>
        <begin position="212"/>
        <end position="234"/>
    </location>
</feature>
<evidence type="ECO:0008006" key="9">
    <source>
        <dbReference type="Google" id="ProtNLM"/>
    </source>
</evidence>
<gene>
    <name evidence="7" type="ORF">EJV47_08005</name>
</gene>
<keyword evidence="4 6" id="KW-0472">Membrane</keyword>
<dbReference type="InterPro" id="IPR026572">
    <property type="entry name" value="TMEM267"/>
</dbReference>
<reference evidence="7 8" key="1">
    <citation type="submission" date="2018-12" db="EMBL/GenBank/DDBJ databases">
        <title>Hymenobacter gummosus sp. nov., isolated from a spring.</title>
        <authorList>
            <person name="Nie L."/>
        </authorList>
    </citation>
    <scope>NUCLEOTIDE SEQUENCE [LARGE SCALE GENOMIC DNA]</scope>
    <source>
        <strain evidence="7 8">KCTC 52166</strain>
    </source>
</reference>